<proteinExistence type="predicted"/>
<comment type="caution">
    <text evidence="2">The sequence shown here is derived from an EMBL/GenBank/DDBJ whole genome shotgun (WGS) entry which is preliminary data.</text>
</comment>
<feature type="compositionally biased region" description="Polar residues" evidence="1">
    <location>
        <begin position="169"/>
        <end position="181"/>
    </location>
</feature>
<sequence length="369" mass="40512">MQKTLLHKASELERDISGESIEAVIERVLEKRSSCHEQRLSLFLPFRSVKLEWGDFNGMRSVCRLHNSSCPASPPPSQAARPPYLHPQTLTWDPIRPPALPLPPHAYPSHSYSQPPPPPAAPEAFAVLTNAHLASFGKDNTICVRRPSYSSPPPHTPHTPLPSPWRLNGTRNPPRLQSVSSPPAPVRTSPTAGGKPRSSARGKWRSPVKGLFPFSLSSASSASATRTPCPIRVPLPPLVSVDGDAPEEDDEDAWVDEDEDGDDSEEGEDEDGEMTVIDDRNDRECGGDEELATPVPWRSDLLAPRTPPALSVNVHVGAPPAYYESEGEREEPQTPVPGLYSRETTPTPYTRGEEERQREGEQVGGKRKR</sequence>
<feature type="region of interest" description="Disordered" evidence="1">
    <location>
        <begin position="103"/>
        <end position="123"/>
    </location>
</feature>
<dbReference type="AlphaFoldDB" id="A0AAD6ZK53"/>
<gene>
    <name evidence="2" type="ORF">DFH08DRAFT_1084672</name>
</gene>
<feature type="compositionally biased region" description="Acidic residues" evidence="1">
    <location>
        <begin position="244"/>
        <end position="273"/>
    </location>
</feature>
<feature type="compositionally biased region" description="Basic and acidic residues" evidence="1">
    <location>
        <begin position="351"/>
        <end position="361"/>
    </location>
</feature>
<protein>
    <submittedName>
        <fullName evidence="2">Uncharacterized protein</fullName>
    </submittedName>
</protein>
<keyword evidence="3" id="KW-1185">Reference proteome</keyword>
<dbReference type="Proteomes" id="UP001218218">
    <property type="component" value="Unassembled WGS sequence"/>
</dbReference>
<evidence type="ECO:0000256" key="1">
    <source>
        <dbReference type="SAM" id="MobiDB-lite"/>
    </source>
</evidence>
<reference evidence="2" key="1">
    <citation type="submission" date="2023-03" db="EMBL/GenBank/DDBJ databases">
        <title>Massive genome expansion in bonnet fungi (Mycena s.s.) driven by repeated elements and novel gene families across ecological guilds.</title>
        <authorList>
            <consortium name="Lawrence Berkeley National Laboratory"/>
            <person name="Harder C.B."/>
            <person name="Miyauchi S."/>
            <person name="Viragh M."/>
            <person name="Kuo A."/>
            <person name="Thoen E."/>
            <person name="Andreopoulos B."/>
            <person name="Lu D."/>
            <person name="Skrede I."/>
            <person name="Drula E."/>
            <person name="Henrissat B."/>
            <person name="Morin E."/>
            <person name="Kohler A."/>
            <person name="Barry K."/>
            <person name="LaButti K."/>
            <person name="Morin E."/>
            <person name="Salamov A."/>
            <person name="Lipzen A."/>
            <person name="Mereny Z."/>
            <person name="Hegedus B."/>
            <person name="Baldrian P."/>
            <person name="Stursova M."/>
            <person name="Weitz H."/>
            <person name="Taylor A."/>
            <person name="Grigoriev I.V."/>
            <person name="Nagy L.G."/>
            <person name="Martin F."/>
            <person name="Kauserud H."/>
        </authorList>
    </citation>
    <scope>NUCLEOTIDE SEQUENCE</scope>
    <source>
        <strain evidence="2">CBHHK002</strain>
    </source>
</reference>
<feature type="compositionally biased region" description="Pro residues" evidence="1">
    <location>
        <begin position="150"/>
        <end position="163"/>
    </location>
</feature>
<feature type="region of interest" description="Disordered" evidence="1">
    <location>
        <begin position="144"/>
        <end position="369"/>
    </location>
</feature>
<feature type="compositionally biased region" description="Basic and acidic residues" evidence="1">
    <location>
        <begin position="277"/>
        <end position="286"/>
    </location>
</feature>
<feature type="compositionally biased region" description="Low complexity" evidence="1">
    <location>
        <begin position="215"/>
        <end position="224"/>
    </location>
</feature>
<accession>A0AAD6ZK53</accession>
<name>A0AAD6ZK53_9AGAR</name>
<evidence type="ECO:0000313" key="2">
    <source>
        <dbReference type="EMBL" id="KAJ7327430.1"/>
    </source>
</evidence>
<organism evidence="2 3">
    <name type="scientific">Mycena albidolilacea</name>
    <dbReference type="NCBI Taxonomy" id="1033008"/>
    <lineage>
        <taxon>Eukaryota</taxon>
        <taxon>Fungi</taxon>
        <taxon>Dikarya</taxon>
        <taxon>Basidiomycota</taxon>
        <taxon>Agaricomycotina</taxon>
        <taxon>Agaricomycetes</taxon>
        <taxon>Agaricomycetidae</taxon>
        <taxon>Agaricales</taxon>
        <taxon>Marasmiineae</taxon>
        <taxon>Mycenaceae</taxon>
        <taxon>Mycena</taxon>
    </lineage>
</organism>
<dbReference type="EMBL" id="JARIHO010000041">
    <property type="protein sequence ID" value="KAJ7327430.1"/>
    <property type="molecule type" value="Genomic_DNA"/>
</dbReference>
<evidence type="ECO:0000313" key="3">
    <source>
        <dbReference type="Proteomes" id="UP001218218"/>
    </source>
</evidence>